<dbReference type="EC" id="1.1.1.141" evidence="3"/>
<organism evidence="22">
    <name type="scientific">Heliothis virescens</name>
    <name type="common">Tobacco budworm moth</name>
    <dbReference type="NCBI Taxonomy" id="7102"/>
    <lineage>
        <taxon>Eukaryota</taxon>
        <taxon>Metazoa</taxon>
        <taxon>Ecdysozoa</taxon>
        <taxon>Arthropoda</taxon>
        <taxon>Hexapoda</taxon>
        <taxon>Insecta</taxon>
        <taxon>Pterygota</taxon>
        <taxon>Neoptera</taxon>
        <taxon>Endopterygota</taxon>
        <taxon>Lepidoptera</taxon>
        <taxon>Glossata</taxon>
        <taxon>Ditrysia</taxon>
        <taxon>Noctuoidea</taxon>
        <taxon>Noctuidae</taxon>
        <taxon>Heliothinae</taxon>
        <taxon>Heliothis</taxon>
    </lineage>
</organism>
<evidence type="ECO:0000256" key="11">
    <source>
        <dbReference type="ARBA" id="ARBA00048008"/>
    </source>
</evidence>
<evidence type="ECO:0000256" key="8">
    <source>
        <dbReference type="ARBA" id="ARBA00045705"/>
    </source>
</evidence>
<dbReference type="InterPro" id="IPR002347">
    <property type="entry name" value="SDR_fam"/>
</dbReference>
<proteinExistence type="inferred from homology"/>
<evidence type="ECO:0000256" key="12">
    <source>
        <dbReference type="ARBA" id="ARBA00048140"/>
    </source>
</evidence>
<dbReference type="PANTHER" id="PTHR44229">
    <property type="entry name" value="15-HYDROXYPROSTAGLANDIN DEHYDROGENASE [NAD(+)]"/>
    <property type="match status" value="1"/>
</dbReference>
<dbReference type="GO" id="GO:0016404">
    <property type="term" value="F:15-hydroxyprostaglandin dehydrogenase (NAD+) activity"/>
    <property type="evidence" value="ECO:0007669"/>
    <property type="project" value="UniProtKB-EC"/>
</dbReference>
<evidence type="ECO:0000256" key="9">
    <source>
        <dbReference type="ARBA" id="ARBA00047325"/>
    </source>
</evidence>
<comment type="caution">
    <text evidence="22">The sequence shown here is derived from an EMBL/GenBank/DDBJ whole genome shotgun (WGS) entry which is preliminary data.</text>
</comment>
<comment type="catalytic activity">
    <reaction evidence="9">
        <text>prostaglandin E1 + NAD(+) = 15-oxoprostaglandin E1 + NADH + H(+)</text>
        <dbReference type="Rhea" id="RHEA:16477"/>
        <dbReference type="ChEBI" id="CHEBI:15378"/>
        <dbReference type="ChEBI" id="CHEBI:57397"/>
        <dbReference type="ChEBI" id="CHEBI:57401"/>
        <dbReference type="ChEBI" id="CHEBI:57540"/>
        <dbReference type="ChEBI" id="CHEBI:57945"/>
    </reaction>
    <physiologicalReaction direction="left-to-right" evidence="9">
        <dbReference type="Rhea" id="RHEA:16478"/>
    </physiologicalReaction>
</comment>
<comment type="catalytic activity">
    <reaction evidence="12">
        <text>15-oxo-(5S,6R)-dihydroxy-(7E,9E,11Z)-eicosatrienoate + NADH + H(+) = (5S,6R,15S)-trihydroxy-(7E,9E,11Z)-eicosatrienoate + NAD(+)</text>
        <dbReference type="Rhea" id="RHEA:41596"/>
        <dbReference type="ChEBI" id="CHEBI:15378"/>
        <dbReference type="ChEBI" id="CHEBI:57540"/>
        <dbReference type="ChEBI" id="CHEBI:57945"/>
        <dbReference type="ChEBI" id="CHEBI:78325"/>
        <dbReference type="ChEBI" id="CHEBI:78329"/>
    </reaction>
    <physiologicalReaction direction="left-to-right" evidence="12">
        <dbReference type="Rhea" id="RHEA:41597"/>
    </physiologicalReaction>
</comment>
<sequence length="221" mass="25040">MDRNPKDKVVVITGAVQGIGYDIANQFLNNGAKTLILLDTNEVAGVAAARKFTEKYGKDKAVFIKCDITKDLEKVSSGILQKYEVDVLINNAGILDETDVRKTIEINCIALVEWSMKFFEHWRVDRGGRPGRSTGEVEVVLWWYLQCSFNLWIIKNGNKYAVMGFTRSLGHPFNYKKTGVRVIAICPGFTEIALLTGKPWDIHKEESQKYMEEASMQEIRV</sequence>
<protein>
    <recommendedName>
        <fullName evidence="5">15-hydroxyprostaglandin dehydrogenase [NAD(+)]</fullName>
        <ecNumber evidence="3">1.1.1.141</ecNumber>
        <ecNumber evidence="4">1.1.1.232</ecNumber>
    </recommendedName>
    <alternativeName>
        <fullName evidence="7">Eicosanoid/docosanoid dehydrogenase [NAD(+)]</fullName>
    </alternativeName>
    <alternativeName>
        <fullName evidence="6">Prostaglandin dehydrogenase 1</fullName>
    </alternativeName>
</protein>
<evidence type="ECO:0000256" key="19">
    <source>
        <dbReference type="ARBA" id="ARBA00048921"/>
    </source>
</evidence>
<dbReference type="AlphaFoldDB" id="A0A2A4JJW8"/>
<evidence type="ECO:0000256" key="20">
    <source>
        <dbReference type="ARBA" id="ARBA00049151"/>
    </source>
</evidence>
<evidence type="ECO:0000256" key="2">
    <source>
        <dbReference type="ARBA" id="ARBA00023002"/>
    </source>
</evidence>
<evidence type="ECO:0000256" key="14">
    <source>
        <dbReference type="ARBA" id="ARBA00048170"/>
    </source>
</evidence>
<comment type="catalytic activity">
    <reaction evidence="14">
        <text>resolvin D1 + NAD(+) = 17-oxoresolvin D1 + NADH + H(+)</text>
        <dbReference type="Rhea" id="RHEA:50128"/>
        <dbReference type="ChEBI" id="CHEBI:15378"/>
        <dbReference type="ChEBI" id="CHEBI:57540"/>
        <dbReference type="ChEBI" id="CHEBI:57945"/>
        <dbReference type="ChEBI" id="CHEBI:132079"/>
        <dbReference type="ChEBI" id="CHEBI:132081"/>
    </reaction>
    <physiologicalReaction direction="left-to-right" evidence="14">
        <dbReference type="Rhea" id="RHEA:50129"/>
    </physiologicalReaction>
</comment>
<reference evidence="22" key="1">
    <citation type="submission" date="2017-09" db="EMBL/GenBank/DDBJ databases">
        <title>Contemporary evolution of a Lepidopteran species, Heliothis virescens, in response to modern agricultural practices.</title>
        <authorList>
            <person name="Fritz M.L."/>
            <person name="Deyonke A.M."/>
            <person name="Papanicolaou A."/>
            <person name="Micinski S."/>
            <person name="Westbrook J."/>
            <person name="Gould F."/>
        </authorList>
    </citation>
    <scope>NUCLEOTIDE SEQUENCE [LARGE SCALE GENOMIC DNA]</scope>
    <source>
        <strain evidence="22">HvINT-</strain>
        <tissue evidence="22">Whole body</tissue>
    </source>
</reference>
<dbReference type="PRINTS" id="PR00081">
    <property type="entry name" value="GDHRDH"/>
</dbReference>
<dbReference type="STRING" id="7102.A0A2A4JJW8"/>
<dbReference type="InterPro" id="IPR036291">
    <property type="entry name" value="NAD(P)-bd_dom_sf"/>
</dbReference>
<comment type="catalytic activity">
    <reaction evidence="10">
        <text>resolvin D1 + NAD(+) = 8-oxoresolvin D1 + NADH + H(+)</text>
        <dbReference type="Rhea" id="RHEA:50124"/>
        <dbReference type="ChEBI" id="CHEBI:15378"/>
        <dbReference type="ChEBI" id="CHEBI:57540"/>
        <dbReference type="ChEBI" id="CHEBI:57945"/>
        <dbReference type="ChEBI" id="CHEBI:132079"/>
        <dbReference type="ChEBI" id="CHEBI:132080"/>
    </reaction>
    <physiologicalReaction direction="left-to-right" evidence="10">
        <dbReference type="Rhea" id="RHEA:50125"/>
    </physiologicalReaction>
</comment>
<comment type="catalytic activity">
    <reaction evidence="17">
        <text>prostaglandin A1 + NAD(+) = 15-oxo-prostaglandin A1 + NADH + H(+)</text>
        <dbReference type="Rhea" id="RHEA:41263"/>
        <dbReference type="ChEBI" id="CHEBI:15378"/>
        <dbReference type="ChEBI" id="CHEBI:57398"/>
        <dbReference type="ChEBI" id="CHEBI:57540"/>
        <dbReference type="ChEBI" id="CHEBI:57945"/>
        <dbReference type="ChEBI" id="CHEBI:85072"/>
    </reaction>
    <physiologicalReaction direction="left-to-right" evidence="17">
        <dbReference type="Rhea" id="RHEA:41264"/>
    </physiologicalReaction>
</comment>
<dbReference type="Pfam" id="PF00106">
    <property type="entry name" value="adh_short"/>
    <property type="match status" value="1"/>
</dbReference>
<evidence type="ECO:0000256" key="7">
    <source>
        <dbReference type="ARBA" id="ARBA00042026"/>
    </source>
</evidence>
<dbReference type="GO" id="GO:0047034">
    <property type="term" value="F:15-hydroxyicosatetraenoate dehydrogenase activity"/>
    <property type="evidence" value="ECO:0007669"/>
    <property type="project" value="UniProtKB-EC"/>
</dbReference>
<dbReference type="Gene3D" id="3.40.50.720">
    <property type="entry name" value="NAD(P)-binding Rossmann-like Domain"/>
    <property type="match status" value="1"/>
</dbReference>
<evidence type="ECO:0000256" key="17">
    <source>
        <dbReference type="ARBA" id="ARBA00048611"/>
    </source>
</evidence>
<dbReference type="SUPFAM" id="SSF51735">
    <property type="entry name" value="NAD(P)-binding Rossmann-fold domains"/>
    <property type="match status" value="1"/>
</dbReference>
<comment type="catalytic activity">
    <reaction evidence="18">
        <text>prostaglandin E2 + NAD(+) = 15-oxoprostaglandin E2 + NADH + H(+)</text>
        <dbReference type="Rhea" id="RHEA:11876"/>
        <dbReference type="ChEBI" id="CHEBI:15378"/>
        <dbReference type="ChEBI" id="CHEBI:57400"/>
        <dbReference type="ChEBI" id="CHEBI:57540"/>
        <dbReference type="ChEBI" id="CHEBI:57945"/>
        <dbReference type="ChEBI" id="CHEBI:606564"/>
        <dbReference type="EC" id="1.1.1.141"/>
    </reaction>
    <physiologicalReaction direction="left-to-right" evidence="18">
        <dbReference type="Rhea" id="RHEA:11877"/>
    </physiologicalReaction>
</comment>
<comment type="catalytic activity">
    <reaction evidence="16">
        <text>lipoxin A4 + NAD(+) = 15-oxo-(5S,6R)-dihydroxy-(7E,9E,11Z,13E)-eicosatetraenoate + NADH + H(+)</text>
        <dbReference type="Rhea" id="RHEA:41572"/>
        <dbReference type="ChEBI" id="CHEBI:15378"/>
        <dbReference type="ChEBI" id="CHEBI:57540"/>
        <dbReference type="ChEBI" id="CHEBI:57945"/>
        <dbReference type="ChEBI" id="CHEBI:67026"/>
        <dbReference type="ChEBI" id="CHEBI:78311"/>
    </reaction>
    <physiologicalReaction direction="left-to-right" evidence="16">
        <dbReference type="Rhea" id="RHEA:41573"/>
    </physiologicalReaction>
</comment>
<name>A0A2A4JJW8_HELVI</name>
<evidence type="ECO:0000256" key="16">
    <source>
        <dbReference type="ARBA" id="ARBA00048535"/>
    </source>
</evidence>
<gene>
    <name evidence="22" type="ORF">B5V51_1592</name>
</gene>
<evidence type="ECO:0000313" key="22">
    <source>
        <dbReference type="EMBL" id="PCG71700.1"/>
    </source>
</evidence>
<comment type="function">
    <text evidence="8">Catalyzes the NAD-dependent dehydrogenation (oxidation) of a broad array of hydroxylated polyunsaturated fatty acids (mainly eicosanoids and docosanoids, including prostaglandins, lipoxins and resolvins), yielding their corresponding keto (oxo) metabolites. Decreases the levels of the pro-proliferative prostaglandins such as prostaglandin E2 (whose activity is increased in cancer because of an increase in the expression of cyclooxygenase 2) and generates oxo-fatty acid products that can profoundly influence cell function by abrogating pro-inflammatory cytokine expression. Converts resolvins E1, D1 and D2 to their oxo products, which represents a mode of resolvin inactivation. Resolvin E1 plays important roles during the resolution phase of acute inflammation, while resolvins D1 and D2 have a unique role in obesity-induced adipose inflammation.</text>
</comment>
<evidence type="ECO:0000256" key="13">
    <source>
        <dbReference type="ARBA" id="ARBA00048144"/>
    </source>
</evidence>
<dbReference type="EC" id="1.1.1.232" evidence="4"/>
<comment type="catalytic activity">
    <reaction evidence="21">
        <text>resolvin E1 + NAD(+) = 18-oxo-resolvin E1 + NADH + H(+)</text>
        <dbReference type="Rhea" id="RHEA:49244"/>
        <dbReference type="ChEBI" id="CHEBI:15378"/>
        <dbReference type="ChEBI" id="CHEBI:57540"/>
        <dbReference type="ChEBI" id="CHEBI:57945"/>
        <dbReference type="ChEBI" id="CHEBI:91000"/>
        <dbReference type="ChEBI" id="CHEBI:91001"/>
    </reaction>
    <physiologicalReaction direction="left-to-right" evidence="21">
        <dbReference type="Rhea" id="RHEA:49245"/>
    </physiologicalReaction>
</comment>
<comment type="catalytic activity">
    <reaction evidence="15">
        <text>resolvin D2 + NAD(+) = 7-oxoresolvin D2 + NADH + H(+)</text>
        <dbReference type="Rhea" id="RHEA:53584"/>
        <dbReference type="ChEBI" id="CHEBI:15378"/>
        <dbReference type="ChEBI" id="CHEBI:57540"/>
        <dbReference type="ChEBI" id="CHEBI:57945"/>
        <dbReference type="ChEBI" id="CHEBI:133367"/>
        <dbReference type="ChEBI" id="CHEBI:137497"/>
    </reaction>
    <physiologicalReaction direction="left-to-right" evidence="15">
        <dbReference type="Rhea" id="RHEA:53585"/>
    </physiologicalReaction>
</comment>
<evidence type="ECO:0000256" key="5">
    <source>
        <dbReference type="ARBA" id="ARBA00040276"/>
    </source>
</evidence>
<evidence type="ECO:0000256" key="3">
    <source>
        <dbReference type="ARBA" id="ARBA00038968"/>
    </source>
</evidence>
<dbReference type="GO" id="GO:0005737">
    <property type="term" value="C:cytoplasm"/>
    <property type="evidence" value="ECO:0007669"/>
    <property type="project" value="TreeGrafter"/>
</dbReference>
<comment type="catalytic activity">
    <reaction evidence="13">
        <text>(11R)-hydroxy-(5Z,8Z,12E,14Z)-eicosatetraenoate + NAD(+) = 11-oxo-(5Z,8Z,12E,14Z)-eicosatetraenoate + NADH + H(+)</text>
        <dbReference type="Rhea" id="RHEA:48640"/>
        <dbReference type="ChEBI" id="CHEBI:15378"/>
        <dbReference type="ChEBI" id="CHEBI:57540"/>
        <dbReference type="ChEBI" id="CHEBI:57945"/>
        <dbReference type="ChEBI" id="CHEBI:78836"/>
        <dbReference type="ChEBI" id="CHEBI:90697"/>
    </reaction>
    <physiologicalReaction direction="left-to-right" evidence="13">
        <dbReference type="Rhea" id="RHEA:48641"/>
    </physiologicalReaction>
</comment>
<evidence type="ECO:0000256" key="4">
    <source>
        <dbReference type="ARBA" id="ARBA00039060"/>
    </source>
</evidence>
<evidence type="ECO:0000256" key="1">
    <source>
        <dbReference type="ARBA" id="ARBA00006484"/>
    </source>
</evidence>
<keyword evidence="2" id="KW-0560">Oxidoreductase</keyword>
<evidence type="ECO:0000256" key="6">
    <source>
        <dbReference type="ARBA" id="ARBA00041812"/>
    </source>
</evidence>
<comment type="catalytic activity">
    <reaction evidence="19">
        <text>resolvin D2 + NAD(+) = 16-oxoresolvin D2 + NADH + H(+)</text>
        <dbReference type="Rhea" id="RHEA:53588"/>
        <dbReference type="ChEBI" id="CHEBI:15378"/>
        <dbReference type="ChEBI" id="CHEBI:57540"/>
        <dbReference type="ChEBI" id="CHEBI:57945"/>
        <dbReference type="ChEBI" id="CHEBI:133367"/>
        <dbReference type="ChEBI" id="CHEBI:137498"/>
    </reaction>
    <physiologicalReaction direction="left-to-right" evidence="19">
        <dbReference type="Rhea" id="RHEA:53589"/>
    </physiologicalReaction>
</comment>
<evidence type="ECO:0000256" key="10">
    <source>
        <dbReference type="ARBA" id="ARBA00047672"/>
    </source>
</evidence>
<comment type="similarity">
    <text evidence="1">Belongs to the short-chain dehydrogenases/reductases (SDR) family.</text>
</comment>
<comment type="catalytic activity">
    <reaction evidence="11">
        <text>14-hydroxy-(4Z,7Z,10Z,12E,16Z,19Z)-docosahexaenoate + NAD(+) = 14-oxo-(4Z,7Z,10Z,12E,16Z,19Z)-docosahexaenoate + NADH + H(+)</text>
        <dbReference type="Rhea" id="RHEA:48952"/>
        <dbReference type="ChEBI" id="CHEBI:15378"/>
        <dbReference type="ChEBI" id="CHEBI:57540"/>
        <dbReference type="ChEBI" id="CHEBI:57945"/>
        <dbReference type="ChEBI" id="CHEBI:90866"/>
        <dbReference type="ChEBI" id="CHEBI:90867"/>
    </reaction>
    <physiologicalReaction direction="left-to-right" evidence="11">
        <dbReference type="Rhea" id="RHEA:48953"/>
    </physiologicalReaction>
</comment>
<dbReference type="PANTHER" id="PTHR44229:SF4">
    <property type="entry name" value="15-HYDROXYPROSTAGLANDIN DEHYDROGENASE [NAD(+)]"/>
    <property type="match status" value="1"/>
</dbReference>
<comment type="catalytic activity">
    <reaction evidence="20">
        <text>(15S)-hydroxy-(5Z,8Z,11Z,13E)-eicosatetraenoate + NAD(+) = 15-oxo-(5Z,8Z,11Z,13E)-eicosatetraenoate + NADH + H(+)</text>
        <dbReference type="Rhea" id="RHEA:23260"/>
        <dbReference type="ChEBI" id="CHEBI:15378"/>
        <dbReference type="ChEBI" id="CHEBI:57409"/>
        <dbReference type="ChEBI" id="CHEBI:57410"/>
        <dbReference type="ChEBI" id="CHEBI:57540"/>
        <dbReference type="ChEBI" id="CHEBI:57945"/>
        <dbReference type="EC" id="1.1.1.232"/>
    </reaction>
    <physiologicalReaction direction="left-to-right" evidence="20">
        <dbReference type="Rhea" id="RHEA:23261"/>
    </physiologicalReaction>
</comment>
<accession>A0A2A4JJW8</accession>
<dbReference type="EMBL" id="NWSH01001322">
    <property type="protein sequence ID" value="PCG71700.1"/>
    <property type="molecule type" value="Genomic_DNA"/>
</dbReference>
<evidence type="ECO:0000256" key="21">
    <source>
        <dbReference type="ARBA" id="ARBA00049188"/>
    </source>
</evidence>
<evidence type="ECO:0000256" key="18">
    <source>
        <dbReference type="ARBA" id="ARBA00048739"/>
    </source>
</evidence>
<evidence type="ECO:0000256" key="15">
    <source>
        <dbReference type="ARBA" id="ARBA00048393"/>
    </source>
</evidence>